<feature type="transmembrane region" description="Helical" evidence="7">
    <location>
        <begin position="512"/>
        <end position="537"/>
    </location>
</feature>
<feature type="transmembrane region" description="Helical" evidence="7">
    <location>
        <begin position="665"/>
        <end position="684"/>
    </location>
</feature>
<dbReference type="Gene3D" id="1.20.1740.10">
    <property type="entry name" value="Amino acid/polyamine transporter I"/>
    <property type="match status" value="2"/>
</dbReference>
<keyword evidence="2" id="KW-0813">Transport</keyword>
<feature type="transmembrane region" description="Helical" evidence="7">
    <location>
        <begin position="89"/>
        <end position="108"/>
    </location>
</feature>
<reference evidence="9 10" key="1">
    <citation type="submission" date="2017-05" db="EMBL/GenBank/DDBJ databases">
        <title>Genome sequence for an aflatoxigenic pathogen of Argentinian peanut, Aspergillus arachidicola.</title>
        <authorList>
            <person name="Moore G."/>
            <person name="Beltz S.B."/>
            <person name="Mack B.M."/>
        </authorList>
    </citation>
    <scope>NUCLEOTIDE SEQUENCE [LARGE SCALE GENOMIC DNA]</scope>
    <source>
        <strain evidence="9 10">CBS 117610</strain>
    </source>
</reference>
<keyword evidence="10" id="KW-1185">Reference proteome</keyword>
<evidence type="ECO:0000256" key="4">
    <source>
        <dbReference type="ARBA" id="ARBA00022970"/>
    </source>
</evidence>
<dbReference type="AlphaFoldDB" id="A0A2G7FTG5"/>
<dbReference type="Pfam" id="PF13520">
    <property type="entry name" value="AA_permease_2"/>
    <property type="match status" value="1"/>
</dbReference>
<dbReference type="STRING" id="656916.A0A2G7FTG5"/>
<feature type="transmembrane region" description="Helical" evidence="7">
    <location>
        <begin position="338"/>
        <end position="359"/>
    </location>
</feature>
<evidence type="ECO:0000256" key="7">
    <source>
        <dbReference type="SAM" id="Phobius"/>
    </source>
</evidence>
<proteinExistence type="predicted"/>
<dbReference type="PANTHER" id="PTHR43341">
    <property type="entry name" value="AMINO ACID PERMEASE"/>
    <property type="match status" value="1"/>
</dbReference>
<keyword evidence="6 7" id="KW-0472">Membrane</keyword>
<evidence type="ECO:0000259" key="8">
    <source>
        <dbReference type="Pfam" id="PF00324"/>
    </source>
</evidence>
<feature type="transmembrane region" description="Helical" evidence="7">
    <location>
        <begin position="160"/>
        <end position="182"/>
    </location>
</feature>
<feature type="transmembrane region" description="Helical" evidence="7">
    <location>
        <begin position="633"/>
        <end position="653"/>
    </location>
</feature>
<keyword evidence="3 7" id="KW-0812">Transmembrane</keyword>
<evidence type="ECO:0000313" key="10">
    <source>
        <dbReference type="Proteomes" id="UP000231358"/>
    </source>
</evidence>
<comment type="subcellular location">
    <subcellularLocation>
        <location evidence="1">Membrane</location>
        <topology evidence="1">Multi-pass membrane protein</topology>
    </subcellularLocation>
</comment>
<evidence type="ECO:0000313" key="9">
    <source>
        <dbReference type="EMBL" id="PIG83902.1"/>
    </source>
</evidence>
<dbReference type="InterPro" id="IPR004840">
    <property type="entry name" value="Amino_acid_permease_CS"/>
</dbReference>
<protein>
    <submittedName>
        <fullName evidence="9">Amino acid permease</fullName>
    </submittedName>
</protein>
<dbReference type="PROSITE" id="PS00218">
    <property type="entry name" value="AMINO_ACID_PERMEASE_1"/>
    <property type="match status" value="1"/>
</dbReference>
<dbReference type="Pfam" id="PF00324">
    <property type="entry name" value="AA_permease"/>
    <property type="match status" value="1"/>
</dbReference>
<sequence>LALIYPRDSVDQISSAACSFEFFQEQRVLNMASYEMKNRVELGHSLGQDRDEQDLARLGKKSVLKAGFPRSSSDGAAILTFTKYQSEPYHVTLILWACVLVALAVNVIGGKLLPRLENLVFVLHIVGFLAILITLTYMAVHKSAKEVFPTWTNEGGRSSNGIVFFIGMQGSVFAFSGGDAAVHIMEKSTLAEDAIQPAGYNEYDAPPKDELQLNVGGRGATQRRLRNYHVTMIGFCSGIGTGLFVGTGAAYAKAGPAGLLLAYIVVGLVLWCVMQSIGELATLLPTAGSFPHWATRFIDPAVGFSLAISYGYCYTIAIASEVSAAAVIVSYWTDLTPAVVITVGLVLILASNLMSVRFYGETEVFGGAVKVLCFLGLVIVSIVITAGGANNDSIGFRYWNNPGPWTNYNGITGPTGHFLGFLSSFVNASFSFIGVETVVITAAESVNPHHAIPKAARRVTYRIAFFYILGALLIGIIVDPRNPALVSGSDNANSSPFVIAIKEAGINALPSIVNACILVAAWSAGNSYCWVGSRMILAMTTDHQLPQVFGRVTKKGVPYVAVITAWLFGPLAYLSLGSGGAAQAFSWLLNLSTVAGLIAWATLSFCYIRFHAAMKAQGVSRDTLPWKAPLQPYAAWVGFIGSTIIVLVAGFPVFLKGNWSSSDFVASYIGIPIFIVPIIGWKLFKRTKFARSAEIDLWSGRLQEGEILVQQRVPQNLWERFVDWLV</sequence>
<feature type="transmembrane region" description="Helical" evidence="7">
    <location>
        <begin position="371"/>
        <end position="389"/>
    </location>
</feature>
<evidence type="ECO:0000256" key="2">
    <source>
        <dbReference type="ARBA" id="ARBA00022448"/>
    </source>
</evidence>
<feature type="domain" description="Amino acid permease/ SLC12A" evidence="8">
    <location>
        <begin position="229"/>
        <end position="691"/>
    </location>
</feature>
<feature type="transmembrane region" description="Helical" evidence="7">
    <location>
        <begin position="312"/>
        <end position="332"/>
    </location>
</feature>
<dbReference type="GO" id="GO:0016020">
    <property type="term" value="C:membrane"/>
    <property type="evidence" value="ECO:0007669"/>
    <property type="project" value="UniProtKB-SubCell"/>
</dbReference>
<evidence type="ECO:0000256" key="3">
    <source>
        <dbReference type="ARBA" id="ARBA00022692"/>
    </source>
</evidence>
<feature type="transmembrane region" description="Helical" evidence="7">
    <location>
        <begin position="257"/>
        <end position="274"/>
    </location>
</feature>
<evidence type="ECO:0000256" key="6">
    <source>
        <dbReference type="ARBA" id="ARBA00023136"/>
    </source>
</evidence>
<dbReference type="InterPro" id="IPR002293">
    <property type="entry name" value="AA/rel_permease1"/>
</dbReference>
<feature type="transmembrane region" description="Helical" evidence="7">
    <location>
        <begin position="557"/>
        <end position="576"/>
    </location>
</feature>
<feature type="transmembrane region" description="Helical" evidence="7">
    <location>
        <begin position="120"/>
        <end position="140"/>
    </location>
</feature>
<evidence type="ECO:0000256" key="5">
    <source>
        <dbReference type="ARBA" id="ARBA00022989"/>
    </source>
</evidence>
<keyword evidence="4" id="KW-0029">Amino-acid transport</keyword>
<dbReference type="EMBL" id="NEXV01000422">
    <property type="protein sequence ID" value="PIG83902.1"/>
    <property type="molecule type" value="Genomic_DNA"/>
</dbReference>
<dbReference type="Proteomes" id="UP000231358">
    <property type="component" value="Unassembled WGS sequence"/>
</dbReference>
<organism evidence="9 10">
    <name type="scientific">Aspergillus arachidicola</name>
    <dbReference type="NCBI Taxonomy" id="656916"/>
    <lineage>
        <taxon>Eukaryota</taxon>
        <taxon>Fungi</taxon>
        <taxon>Dikarya</taxon>
        <taxon>Ascomycota</taxon>
        <taxon>Pezizomycotina</taxon>
        <taxon>Eurotiomycetes</taxon>
        <taxon>Eurotiomycetidae</taxon>
        <taxon>Eurotiales</taxon>
        <taxon>Aspergillaceae</taxon>
        <taxon>Aspergillus</taxon>
        <taxon>Aspergillus subgen. Circumdati</taxon>
    </lineage>
</organism>
<accession>A0A2G7FTG5</accession>
<evidence type="ECO:0000256" key="1">
    <source>
        <dbReference type="ARBA" id="ARBA00004141"/>
    </source>
</evidence>
<dbReference type="GO" id="GO:0015171">
    <property type="term" value="F:amino acid transmembrane transporter activity"/>
    <property type="evidence" value="ECO:0007669"/>
    <property type="project" value="TreeGrafter"/>
</dbReference>
<dbReference type="InterPro" id="IPR004841">
    <property type="entry name" value="AA-permease/SLC12A_dom"/>
</dbReference>
<name>A0A2G7FTG5_9EURO</name>
<feature type="non-terminal residue" evidence="9">
    <location>
        <position position="1"/>
    </location>
</feature>
<feature type="transmembrane region" description="Helical" evidence="7">
    <location>
        <begin position="588"/>
        <end position="612"/>
    </location>
</feature>
<dbReference type="InterPro" id="IPR050524">
    <property type="entry name" value="APC_YAT"/>
</dbReference>
<dbReference type="FunFam" id="1.20.1740.10:FF:000006">
    <property type="entry name" value="General amino acid permease"/>
    <property type="match status" value="1"/>
</dbReference>
<keyword evidence="5 7" id="KW-1133">Transmembrane helix</keyword>
<feature type="transmembrane region" description="Helical" evidence="7">
    <location>
        <begin position="459"/>
        <end position="478"/>
    </location>
</feature>
<comment type="caution">
    <text evidence="9">The sequence shown here is derived from an EMBL/GenBank/DDBJ whole genome shotgun (WGS) entry which is preliminary data.</text>
</comment>
<feature type="transmembrane region" description="Helical" evidence="7">
    <location>
        <begin position="418"/>
        <end position="439"/>
    </location>
</feature>
<feature type="transmembrane region" description="Helical" evidence="7">
    <location>
        <begin position="228"/>
        <end position="251"/>
    </location>
</feature>
<gene>
    <name evidence="9" type="ORF">AARAC_001822</name>
</gene>
<dbReference type="PANTHER" id="PTHR43341:SF21">
    <property type="entry name" value="GENERAL AMINO ACID PERMEASE-RELATED"/>
    <property type="match status" value="1"/>
</dbReference>